<evidence type="ECO:0000256" key="1">
    <source>
        <dbReference type="ARBA" id="ARBA00022741"/>
    </source>
</evidence>
<reference evidence="5 6" key="1">
    <citation type="submission" date="2023-04" db="EMBL/GenBank/DDBJ databases">
        <title>Forest soil microbial communities from Buena Vista Peninsula, Colon Province, Panama.</title>
        <authorList>
            <person name="Bouskill N."/>
        </authorList>
    </citation>
    <scope>NUCLEOTIDE SEQUENCE [LARGE SCALE GENOMIC DNA]</scope>
    <source>
        <strain evidence="5 6">GGS1</strain>
    </source>
</reference>
<evidence type="ECO:0000256" key="2">
    <source>
        <dbReference type="ARBA" id="ARBA00022801"/>
    </source>
</evidence>
<dbReference type="GO" id="GO:0004860">
    <property type="term" value="F:protein kinase inhibitor activity"/>
    <property type="evidence" value="ECO:0007669"/>
    <property type="project" value="UniProtKB-KW"/>
</dbReference>
<organism evidence="5 6">
    <name type="scientific">Streptomyces pseudovenezuelae</name>
    <dbReference type="NCBI Taxonomy" id="67350"/>
    <lineage>
        <taxon>Bacteria</taxon>
        <taxon>Bacillati</taxon>
        <taxon>Actinomycetota</taxon>
        <taxon>Actinomycetes</taxon>
        <taxon>Kitasatosporales</taxon>
        <taxon>Streptomycetaceae</taxon>
        <taxon>Streptomyces</taxon>
        <taxon>Streptomyces aurantiacus group</taxon>
    </lineage>
</organism>
<dbReference type="Pfam" id="PF02682">
    <property type="entry name" value="CT_C_D"/>
    <property type="match status" value="1"/>
</dbReference>
<dbReference type="SUPFAM" id="SSF50891">
    <property type="entry name" value="Cyclophilin-like"/>
    <property type="match status" value="1"/>
</dbReference>
<dbReference type="PANTHER" id="PTHR34698">
    <property type="entry name" value="5-OXOPROLINASE SUBUNIT B"/>
    <property type="match status" value="1"/>
</dbReference>
<dbReference type="Gene3D" id="2.40.100.10">
    <property type="entry name" value="Cyclophilin-like"/>
    <property type="match status" value="1"/>
</dbReference>
<evidence type="ECO:0000313" key="6">
    <source>
        <dbReference type="Proteomes" id="UP001160499"/>
    </source>
</evidence>
<proteinExistence type="predicted"/>
<keyword evidence="2" id="KW-0378">Hydrolase</keyword>
<dbReference type="PANTHER" id="PTHR34698:SF2">
    <property type="entry name" value="5-OXOPROLINASE SUBUNIT B"/>
    <property type="match status" value="1"/>
</dbReference>
<keyword evidence="6" id="KW-1185">Reference proteome</keyword>
<sequence>MSHVNGLPKKSPDMNGNVTITDCGDSALVAKAVGLDAEAAWRLVHALADALDAVRLTGGHDVVPTYDALLVEFDCTSTDHATVRSVLAHEAARLGPHPEPITPPRHFVVPVVYGGEYGPDLPEVAAQLGLSEGEVVELHSGSDLTVRCLGAPAGAPMTDGPPFPKPVPRLASPRTRVDPGSVAAAGRQAVICPMPSPGGWPLLGRTPVRILDLHSDPITAYQPGDTFRFRPITPQQWDEYADLSLADLVDSAGLANSADLVDHHG</sequence>
<feature type="domain" description="Carboxyltransferase" evidence="4">
    <location>
        <begin position="18"/>
        <end position="221"/>
    </location>
</feature>
<evidence type="ECO:0000313" key="5">
    <source>
        <dbReference type="EMBL" id="MDH6218799.1"/>
    </source>
</evidence>
<evidence type="ECO:0000256" key="3">
    <source>
        <dbReference type="ARBA" id="ARBA00022840"/>
    </source>
</evidence>
<keyword evidence="3" id="KW-0067">ATP-binding</keyword>
<dbReference type="InterPro" id="IPR029000">
    <property type="entry name" value="Cyclophilin-like_dom_sf"/>
</dbReference>
<accession>A0ABT6LR47</accession>
<protein>
    <submittedName>
        <fullName evidence="5">KipI family sensor histidine kinase inhibitor</fullName>
    </submittedName>
</protein>
<dbReference type="EMBL" id="JARXVH010000010">
    <property type="protein sequence ID" value="MDH6218799.1"/>
    <property type="molecule type" value="Genomic_DNA"/>
</dbReference>
<name>A0ABT6LR47_9ACTN</name>
<dbReference type="SMART" id="SM00796">
    <property type="entry name" value="AHS1"/>
    <property type="match status" value="1"/>
</dbReference>
<gene>
    <name evidence="5" type="ORF">M2283_006133</name>
</gene>
<keyword evidence="1" id="KW-0547">Nucleotide-binding</keyword>
<dbReference type="SUPFAM" id="SSF160467">
    <property type="entry name" value="PH0987 N-terminal domain-like"/>
    <property type="match status" value="1"/>
</dbReference>
<dbReference type="InterPro" id="IPR003833">
    <property type="entry name" value="CT_C_D"/>
</dbReference>
<dbReference type="Gene3D" id="3.30.1360.40">
    <property type="match status" value="1"/>
</dbReference>
<dbReference type="Proteomes" id="UP001160499">
    <property type="component" value="Unassembled WGS sequence"/>
</dbReference>
<comment type="caution">
    <text evidence="5">The sequence shown here is derived from an EMBL/GenBank/DDBJ whole genome shotgun (WGS) entry which is preliminary data.</text>
</comment>
<evidence type="ECO:0000259" key="4">
    <source>
        <dbReference type="SMART" id="SM00796"/>
    </source>
</evidence>
<keyword evidence="5" id="KW-0649">Protein kinase inhibitor</keyword>
<dbReference type="InterPro" id="IPR010016">
    <property type="entry name" value="PxpB"/>
</dbReference>